<evidence type="ECO:0000256" key="3">
    <source>
        <dbReference type="ARBA" id="ARBA00022989"/>
    </source>
</evidence>
<feature type="transmembrane region" description="Helical" evidence="5">
    <location>
        <begin position="369"/>
        <end position="386"/>
    </location>
</feature>
<feature type="transmembrane region" description="Helical" evidence="5">
    <location>
        <begin position="347"/>
        <end position="363"/>
    </location>
</feature>
<keyword evidence="3 5" id="KW-1133">Transmembrane helix</keyword>
<dbReference type="Proteomes" id="UP000651085">
    <property type="component" value="Unassembled WGS sequence"/>
</dbReference>
<feature type="transmembrane region" description="Helical" evidence="5">
    <location>
        <begin position="202"/>
        <end position="217"/>
    </location>
</feature>
<organism evidence="7 8">
    <name type="scientific">Jilunia laotingensis</name>
    <dbReference type="NCBI Taxonomy" id="2763675"/>
    <lineage>
        <taxon>Bacteria</taxon>
        <taxon>Pseudomonadati</taxon>
        <taxon>Bacteroidota</taxon>
        <taxon>Bacteroidia</taxon>
        <taxon>Bacteroidales</taxon>
        <taxon>Bacteroidaceae</taxon>
        <taxon>Jilunia</taxon>
    </lineage>
</organism>
<feature type="transmembrane region" description="Helical" evidence="5">
    <location>
        <begin position="181"/>
        <end position="196"/>
    </location>
</feature>
<sequence>MQNPNKIISFVVTFQVIAQGCKNILVQGFPFFYAINDMLNILIMGGSLLMYLYALLATCRLRIPMQTIGVLFFVWMTYLFTYMFCSQNVKYIQPTILRTLVACFFTFLLVSKLSTFEYLCDYFTKGSFLITLSGVLYAGIISVIGHSTTSDWSTYSMTMSNVLLLSVLWQLNAYFDSKNKLALIAAVIGSVVIFIYGSRNPFLAIVFFVSIKILFNSKRKSSSGAAIKLFFVSFVLIVLSFFKEILAFFGGMLDSFGLSSRTLYYLINADTEDITTGRAEIHDKLWDIVLNDPFLGFGVAGDEVAIQELAHSMYLSIFVTYGMILGSLVILYLFFQTIKSIRRTSGLNHNVIIMYACLVFPRSFTGGDIWANDYLWFLMALIISSLQQRKRAIV</sequence>
<keyword evidence="7" id="KW-0436">Ligase</keyword>
<evidence type="ECO:0000256" key="4">
    <source>
        <dbReference type="ARBA" id="ARBA00023136"/>
    </source>
</evidence>
<keyword evidence="8" id="KW-1185">Reference proteome</keyword>
<evidence type="ECO:0000256" key="2">
    <source>
        <dbReference type="ARBA" id="ARBA00022692"/>
    </source>
</evidence>
<dbReference type="InterPro" id="IPR007016">
    <property type="entry name" value="O-antigen_ligase-rel_domated"/>
</dbReference>
<dbReference type="InterPro" id="IPR051533">
    <property type="entry name" value="WaaL-like"/>
</dbReference>
<dbReference type="Pfam" id="PF04932">
    <property type="entry name" value="Wzy_C"/>
    <property type="match status" value="1"/>
</dbReference>
<feature type="transmembrane region" description="Helical" evidence="5">
    <location>
        <begin position="34"/>
        <end position="56"/>
    </location>
</feature>
<accession>A0A926IL55</accession>
<reference evidence="7" key="1">
    <citation type="submission" date="2020-08" db="EMBL/GenBank/DDBJ databases">
        <title>Genome public.</title>
        <authorList>
            <person name="Liu C."/>
            <person name="Sun Q."/>
        </authorList>
    </citation>
    <scope>NUCLEOTIDE SEQUENCE</scope>
    <source>
        <strain evidence="7">N12</strain>
    </source>
</reference>
<dbReference type="RefSeq" id="WP_262435704.1">
    <property type="nucleotide sequence ID" value="NZ_JACRTF010000001.1"/>
</dbReference>
<dbReference type="PANTHER" id="PTHR37422:SF13">
    <property type="entry name" value="LIPOPOLYSACCHARIDE BIOSYNTHESIS PROTEIN PA4999-RELATED"/>
    <property type="match status" value="1"/>
</dbReference>
<evidence type="ECO:0000256" key="1">
    <source>
        <dbReference type="ARBA" id="ARBA00004141"/>
    </source>
</evidence>
<keyword evidence="4 5" id="KW-0472">Membrane</keyword>
<feature type="transmembrane region" description="Helical" evidence="5">
    <location>
        <begin position="68"/>
        <end position="85"/>
    </location>
</feature>
<proteinExistence type="predicted"/>
<feature type="domain" description="O-antigen ligase-related" evidence="6">
    <location>
        <begin position="184"/>
        <end position="328"/>
    </location>
</feature>
<dbReference type="GO" id="GO:0016020">
    <property type="term" value="C:membrane"/>
    <property type="evidence" value="ECO:0007669"/>
    <property type="project" value="UniProtKB-SubCell"/>
</dbReference>
<dbReference type="EMBL" id="JACRTF010000001">
    <property type="protein sequence ID" value="MBC8594612.1"/>
    <property type="molecule type" value="Genomic_DNA"/>
</dbReference>
<dbReference type="PROSITE" id="PS51257">
    <property type="entry name" value="PROKAR_LIPOPROTEIN"/>
    <property type="match status" value="1"/>
</dbReference>
<dbReference type="PANTHER" id="PTHR37422">
    <property type="entry name" value="TEICHURONIC ACID BIOSYNTHESIS PROTEIN TUAE"/>
    <property type="match status" value="1"/>
</dbReference>
<comment type="caution">
    <text evidence="7">The sequence shown here is derived from an EMBL/GenBank/DDBJ whole genome shotgun (WGS) entry which is preliminary data.</text>
</comment>
<evidence type="ECO:0000256" key="5">
    <source>
        <dbReference type="SAM" id="Phobius"/>
    </source>
</evidence>
<evidence type="ECO:0000259" key="6">
    <source>
        <dbReference type="Pfam" id="PF04932"/>
    </source>
</evidence>
<dbReference type="GO" id="GO:0016874">
    <property type="term" value="F:ligase activity"/>
    <property type="evidence" value="ECO:0007669"/>
    <property type="project" value="UniProtKB-KW"/>
</dbReference>
<protein>
    <submittedName>
        <fullName evidence="7">O-antigen ligase family protein</fullName>
    </submittedName>
</protein>
<evidence type="ECO:0000313" key="8">
    <source>
        <dbReference type="Proteomes" id="UP000651085"/>
    </source>
</evidence>
<feature type="transmembrane region" description="Helical" evidence="5">
    <location>
        <begin position="313"/>
        <end position="335"/>
    </location>
</feature>
<comment type="subcellular location">
    <subcellularLocation>
        <location evidence="1">Membrane</location>
        <topology evidence="1">Multi-pass membrane protein</topology>
    </subcellularLocation>
</comment>
<gene>
    <name evidence="7" type="ORF">H8744_15480</name>
</gene>
<feature type="transmembrane region" description="Helical" evidence="5">
    <location>
        <begin position="229"/>
        <end position="253"/>
    </location>
</feature>
<keyword evidence="2 5" id="KW-0812">Transmembrane</keyword>
<evidence type="ECO:0000313" key="7">
    <source>
        <dbReference type="EMBL" id="MBC8594612.1"/>
    </source>
</evidence>
<feature type="transmembrane region" description="Helical" evidence="5">
    <location>
        <begin position="122"/>
        <end position="146"/>
    </location>
</feature>
<dbReference type="AlphaFoldDB" id="A0A926IL55"/>
<name>A0A926IL55_9BACT</name>
<feature type="transmembrane region" description="Helical" evidence="5">
    <location>
        <begin position="152"/>
        <end position="169"/>
    </location>
</feature>
<feature type="transmembrane region" description="Helical" evidence="5">
    <location>
        <begin position="91"/>
        <end position="110"/>
    </location>
</feature>